<feature type="domain" description="AB hydrolase-1" evidence="1">
    <location>
        <begin position="54"/>
        <end position="278"/>
    </location>
</feature>
<dbReference type="AlphaFoldDB" id="A0AAV9JSX4"/>
<dbReference type="InterPro" id="IPR029058">
    <property type="entry name" value="AB_hydrolase_fold"/>
</dbReference>
<dbReference type="Proteomes" id="UP001324427">
    <property type="component" value="Unassembled WGS sequence"/>
</dbReference>
<dbReference type="GO" id="GO:0016020">
    <property type="term" value="C:membrane"/>
    <property type="evidence" value="ECO:0007669"/>
    <property type="project" value="TreeGrafter"/>
</dbReference>
<reference evidence="2 3" key="1">
    <citation type="submission" date="2021-11" db="EMBL/GenBank/DDBJ databases">
        <title>Black yeast isolated from Biological Soil Crust.</title>
        <authorList>
            <person name="Kurbessoian T."/>
        </authorList>
    </citation>
    <scope>NUCLEOTIDE SEQUENCE [LARGE SCALE GENOMIC DNA]</scope>
    <source>
        <strain evidence="2 3">CCFEE 5522</strain>
    </source>
</reference>
<organism evidence="2 3">
    <name type="scientific">Oleoguttula mirabilis</name>
    <dbReference type="NCBI Taxonomy" id="1507867"/>
    <lineage>
        <taxon>Eukaryota</taxon>
        <taxon>Fungi</taxon>
        <taxon>Dikarya</taxon>
        <taxon>Ascomycota</taxon>
        <taxon>Pezizomycotina</taxon>
        <taxon>Dothideomycetes</taxon>
        <taxon>Dothideomycetidae</taxon>
        <taxon>Mycosphaerellales</taxon>
        <taxon>Teratosphaeriaceae</taxon>
        <taxon>Oleoguttula</taxon>
    </lineage>
</organism>
<dbReference type="EMBL" id="JAVFHQ010000007">
    <property type="protein sequence ID" value="KAK4548584.1"/>
    <property type="molecule type" value="Genomic_DNA"/>
</dbReference>
<dbReference type="InterPro" id="IPR050266">
    <property type="entry name" value="AB_hydrolase_sf"/>
</dbReference>
<dbReference type="PANTHER" id="PTHR43798:SF33">
    <property type="entry name" value="HYDROLASE, PUTATIVE (AFU_ORTHOLOGUE AFUA_2G14860)-RELATED"/>
    <property type="match status" value="1"/>
</dbReference>
<gene>
    <name evidence="2" type="ORF">LTR36_009494</name>
</gene>
<protein>
    <recommendedName>
        <fullName evidence="1">AB hydrolase-1 domain-containing protein</fullName>
    </recommendedName>
</protein>
<evidence type="ECO:0000313" key="3">
    <source>
        <dbReference type="Proteomes" id="UP001324427"/>
    </source>
</evidence>
<proteinExistence type="predicted"/>
<keyword evidence="3" id="KW-1185">Reference proteome</keyword>
<dbReference type="PANTHER" id="PTHR43798">
    <property type="entry name" value="MONOACYLGLYCEROL LIPASE"/>
    <property type="match status" value="1"/>
</dbReference>
<dbReference type="Gene3D" id="3.40.50.1820">
    <property type="entry name" value="alpha/beta hydrolase"/>
    <property type="match status" value="1"/>
</dbReference>
<dbReference type="SUPFAM" id="SSF53474">
    <property type="entry name" value="alpha/beta-Hydrolases"/>
    <property type="match status" value="1"/>
</dbReference>
<dbReference type="InterPro" id="IPR000073">
    <property type="entry name" value="AB_hydrolase_1"/>
</dbReference>
<evidence type="ECO:0000313" key="2">
    <source>
        <dbReference type="EMBL" id="KAK4548584.1"/>
    </source>
</evidence>
<evidence type="ECO:0000259" key="1">
    <source>
        <dbReference type="Pfam" id="PF12697"/>
    </source>
</evidence>
<dbReference type="Pfam" id="PF12697">
    <property type="entry name" value="Abhydrolase_6"/>
    <property type="match status" value="1"/>
</dbReference>
<comment type="caution">
    <text evidence="2">The sequence shown here is derived from an EMBL/GenBank/DDBJ whole genome shotgun (WGS) entry which is preliminary data.</text>
</comment>
<sequence length="431" mass="48802">MSSTNFECIQHTVRGSHIRQYPRALAHSQEDELQIAVKQYKPRHEPQPGDVTILACHANGFPKELYEPVWDALYDQSQKEDAGFRIRGIWIMDVANQGDSGVLNEGKLGNEPSWHDFARDYLGVVNEFRKEMPRPIVGFGHSMGGSVLLDMALLHPRLLTSLMLVEPIASSSQNGSWDGVAQILFRKDRWQSLDAAMKYFGKAPLHKRWDPQVFELYRQHGFRDVPEGVKPDIPEGAGVTLKTSRHQEALNYARAAFPESKDHSLDTILFDRYYHPEAIGVENEAGCPLYRPESTTLFKQLPSLRPSCLYLYGTESTFSAALAYRRKEKMEVTGTGTGGSGGAPEGRVKEMEFPGSHWSPFERPVELGQTFAAWLGEEMRRWRELEGKHSESWSAIPTEKRSAVNEDWPYWMRKLFVTPKPGAKQGVPAKL</sequence>
<accession>A0AAV9JSX4</accession>
<name>A0AAV9JSX4_9PEZI</name>